<gene>
    <name evidence="1" type="ORF">NDU88_007127</name>
</gene>
<accession>A0AAV7LR53</accession>
<evidence type="ECO:0000313" key="1">
    <source>
        <dbReference type="EMBL" id="KAJ1094041.1"/>
    </source>
</evidence>
<dbReference type="AlphaFoldDB" id="A0AAV7LR53"/>
<proteinExistence type="predicted"/>
<dbReference type="Proteomes" id="UP001066276">
    <property type="component" value="Chromosome 11"/>
</dbReference>
<organism evidence="1 2">
    <name type="scientific">Pleurodeles waltl</name>
    <name type="common">Iberian ribbed newt</name>
    <dbReference type="NCBI Taxonomy" id="8319"/>
    <lineage>
        <taxon>Eukaryota</taxon>
        <taxon>Metazoa</taxon>
        <taxon>Chordata</taxon>
        <taxon>Craniata</taxon>
        <taxon>Vertebrata</taxon>
        <taxon>Euteleostomi</taxon>
        <taxon>Amphibia</taxon>
        <taxon>Batrachia</taxon>
        <taxon>Caudata</taxon>
        <taxon>Salamandroidea</taxon>
        <taxon>Salamandridae</taxon>
        <taxon>Pleurodelinae</taxon>
        <taxon>Pleurodeles</taxon>
    </lineage>
</organism>
<protein>
    <submittedName>
        <fullName evidence="1">Uncharacterized protein</fullName>
    </submittedName>
</protein>
<evidence type="ECO:0000313" key="2">
    <source>
        <dbReference type="Proteomes" id="UP001066276"/>
    </source>
</evidence>
<comment type="caution">
    <text evidence="1">The sequence shown here is derived from an EMBL/GenBank/DDBJ whole genome shotgun (WGS) entry which is preliminary data.</text>
</comment>
<dbReference type="EMBL" id="JANPWB010000015">
    <property type="protein sequence ID" value="KAJ1094041.1"/>
    <property type="molecule type" value="Genomic_DNA"/>
</dbReference>
<sequence length="121" mass="14504">MVIWRRRFKDEWTSVVWLCGGGGSRMSGLAWYDHMEERFKDEWTDVLLLFNEKPRIYSESRDQRRRGAVKRDVEVLQKEDRRAASPGALQSRRYRGPWVFMFALPGVFFLFGECRRGEHRT</sequence>
<keyword evidence="2" id="KW-1185">Reference proteome</keyword>
<reference evidence="1" key="1">
    <citation type="journal article" date="2022" name="bioRxiv">
        <title>Sequencing and chromosome-scale assembly of the giantPleurodeles waltlgenome.</title>
        <authorList>
            <person name="Brown T."/>
            <person name="Elewa A."/>
            <person name="Iarovenko S."/>
            <person name="Subramanian E."/>
            <person name="Araus A.J."/>
            <person name="Petzold A."/>
            <person name="Susuki M."/>
            <person name="Suzuki K.-i.T."/>
            <person name="Hayashi T."/>
            <person name="Toyoda A."/>
            <person name="Oliveira C."/>
            <person name="Osipova E."/>
            <person name="Leigh N.D."/>
            <person name="Simon A."/>
            <person name="Yun M.H."/>
        </authorList>
    </citation>
    <scope>NUCLEOTIDE SEQUENCE</scope>
    <source>
        <strain evidence="1">20211129_DDA</strain>
        <tissue evidence="1">Liver</tissue>
    </source>
</reference>
<name>A0AAV7LR53_PLEWA</name>